<name>A0AC61S223_9FIRM</name>
<dbReference type="Proteomes" id="UP000304953">
    <property type="component" value="Unassembled WGS sequence"/>
</dbReference>
<keyword evidence="2" id="KW-1185">Reference proteome</keyword>
<gene>
    <name evidence="1" type="ORF">E5329_02270</name>
</gene>
<evidence type="ECO:0000313" key="1">
    <source>
        <dbReference type="EMBL" id="TGY97966.1"/>
    </source>
</evidence>
<sequence length="279" mass="33615">MFGYIIVNKPEMKFKEFDLYQSYYCGLCKTLKDRFGRRGQITLSYDMTFMILLLTSLYEPGTEVSCQKCIVHPFRKHPARVNRFTEYGADMNLLLSYYKCLDDWEDERKVTKRALSLFLKRKCQSIQESYPEKAALFRENLKQLRGHERENSRNLDEASGCFGRIMEEVFVWRKDEWERELRRLGFFLGKFIYLMDAYEDAEKDRKNGNYNLFLEDFEKEGFEEKAEMILRMMMAECSKAFERLPIVENTEILRNILYSGVWCRYEYVKKNRERKVTDV</sequence>
<evidence type="ECO:0000313" key="2">
    <source>
        <dbReference type="Proteomes" id="UP000304953"/>
    </source>
</evidence>
<dbReference type="EMBL" id="SRYA01000003">
    <property type="protein sequence ID" value="TGY97966.1"/>
    <property type="molecule type" value="Genomic_DNA"/>
</dbReference>
<proteinExistence type="predicted"/>
<organism evidence="1 2">
    <name type="scientific">Petralouisia muris</name>
    <dbReference type="NCBI Taxonomy" id="3032872"/>
    <lineage>
        <taxon>Bacteria</taxon>
        <taxon>Bacillati</taxon>
        <taxon>Bacillota</taxon>
        <taxon>Clostridia</taxon>
        <taxon>Lachnospirales</taxon>
        <taxon>Lachnospiraceae</taxon>
        <taxon>Petralouisia</taxon>
    </lineage>
</organism>
<comment type="caution">
    <text evidence="1">The sequence shown here is derived from an EMBL/GenBank/DDBJ whole genome shotgun (WGS) entry which is preliminary data.</text>
</comment>
<accession>A0AC61S223</accession>
<protein>
    <submittedName>
        <fullName evidence="1">Uncharacterized protein</fullName>
    </submittedName>
</protein>
<reference evidence="1" key="1">
    <citation type="submission" date="2019-04" db="EMBL/GenBank/DDBJ databases">
        <title>Microbes associate with the intestines of laboratory mice.</title>
        <authorList>
            <person name="Navarre W."/>
            <person name="Wong E."/>
            <person name="Huang K."/>
            <person name="Tropini C."/>
            <person name="Ng K."/>
            <person name="Yu B."/>
        </authorList>
    </citation>
    <scope>NUCLEOTIDE SEQUENCE</scope>
    <source>
        <strain evidence="1">NM01_1-7b</strain>
    </source>
</reference>